<dbReference type="SUPFAM" id="SSF53822">
    <property type="entry name" value="Periplasmic binding protein-like I"/>
    <property type="match status" value="1"/>
</dbReference>
<organism evidence="13 14">
    <name type="scientific">Gekko japonicus</name>
    <name type="common">Schlegel's Japanese gecko</name>
    <dbReference type="NCBI Taxonomy" id="146911"/>
    <lineage>
        <taxon>Eukaryota</taxon>
        <taxon>Metazoa</taxon>
        <taxon>Chordata</taxon>
        <taxon>Craniata</taxon>
        <taxon>Vertebrata</taxon>
        <taxon>Euteleostomi</taxon>
        <taxon>Lepidosauria</taxon>
        <taxon>Squamata</taxon>
        <taxon>Bifurcata</taxon>
        <taxon>Gekkota</taxon>
        <taxon>Gekkonidae</taxon>
        <taxon>Gekkoninae</taxon>
        <taxon>Gekko</taxon>
    </lineage>
</organism>
<feature type="transmembrane region" description="Helical" evidence="11">
    <location>
        <begin position="737"/>
        <end position="755"/>
    </location>
</feature>
<dbReference type="InterPro" id="IPR004073">
    <property type="entry name" value="GPCR_3_vmron_rcpt_2"/>
</dbReference>
<feature type="domain" description="G-protein coupled receptors family 3 profile" evidence="12">
    <location>
        <begin position="623"/>
        <end position="887"/>
    </location>
</feature>
<evidence type="ECO:0000256" key="3">
    <source>
        <dbReference type="ARBA" id="ARBA00022692"/>
    </source>
</evidence>
<dbReference type="PROSITE" id="PS00981">
    <property type="entry name" value="G_PROTEIN_RECEP_F3_3"/>
    <property type="match status" value="1"/>
</dbReference>
<dbReference type="CDD" id="cd15283">
    <property type="entry name" value="7tmC_V2R_pheromone"/>
    <property type="match status" value="1"/>
</dbReference>
<feature type="transmembrane region" description="Helical" evidence="11">
    <location>
        <begin position="817"/>
        <end position="837"/>
    </location>
</feature>
<dbReference type="InterPro" id="IPR011500">
    <property type="entry name" value="GPCR_3_9-Cys_dom"/>
</dbReference>
<dbReference type="PRINTS" id="PR01535">
    <property type="entry name" value="VOMERONASL2R"/>
</dbReference>
<feature type="transmembrane region" description="Helical" evidence="11">
    <location>
        <begin position="849"/>
        <end position="870"/>
    </location>
</feature>
<dbReference type="InterPro" id="IPR028082">
    <property type="entry name" value="Peripla_BP_I"/>
</dbReference>
<evidence type="ECO:0000259" key="12">
    <source>
        <dbReference type="PROSITE" id="PS50259"/>
    </source>
</evidence>
<dbReference type="InterPro" id="IPR038550">
    <property type="entry name" value="GPCR_3_9-Cys_sf"/>
</dbReference>
<evidence type="ECO:0000256" key="1">
    <source>
        <dbReference type="ARBA" id="ARBA00004651"/>
    </source>
</evidence>
<evidence type="ECO:0000256" key="4">
    <source>
        <dbReference type="ARBA" id="ARBA00022729"/>
    </source>
</evidence>
<gene>
    <name evidence="14" type="primary">LOC107113434</name>
</gene>
<dbReference type="InterPro" id="IPR017979">
    <property type="entry name" value="GPCR_3_CS"/>
</dbReference>
<feature type="transmembrane region" description="Helical" evidence="11">
    <location>
        <begin position="694"/>
        <end position="717"/>
    </location>
</feature>
<dbReference type="Proteomes" id="UP000694871">
    <property type="component" value="Unplaced"/>
</dbReference>
<feature type="transmembrane region" description="Helical" evidence="11">
    <location>
        <begin position="782"/>
        <end position="805"/>
    </location>
</feature>
<dbReference type="PROSITE" id="PS50259">
    <property type="entry name" value="G_PROTEIN_RECEP_F3_4"/>
    <property type="match status" value="1"/>
</dbReference>
<keyword evidence="9" id="KW-0325">Glycoprotein</keyword>
<protein>
    <submittedName>
        <fullName evidence="14">Vomeronasal type-2 receptor 26-like</fullName>
    </submittedName>
</protein>
<dbReference type="GeneID" id="107113434"/>
<keyword evidence="13" id="KW-1185">Reference proteome</keyword>
<accession>A0ABM1K961</accession>
<sequence length="891" mass="101832">MYSNDLKRKEPQNHYCLRISEKKERRRSCQGAIPHSPLKDPFPVPHEWYQPGDLLIGGISSQIFYHFQELHFDEHPTEKLLDEPYMVTKFYQQILALAFATHEINGNPKILPNVTLGFHICDSYHDIRMTYRTILNLLHKGHRYFSNYECGTHKNLAAVIGGYSSDISFGMSDILSLHKIPQLTYGSFAPENKETKQSLSFYRMVPNETHMYTGIIRLLNHFKWTWVGLFAANDNSGEHFVQAMENLLSQHGICLDRIQTIPSKDHWDDMDPIIYLFLNICLSLTGSKANTFIFYGDTMVLTIFLTVLFIGNPSNRENASLRKVWITTVQMDFALTGLHRAWDFQFFHGTISFTIHSNEPHHFQNFLQEIKPYQRQGNDFLKVFWEQAFDCYYPNAQEPMDISQTCTGEERLESLPGPLFEMSMTGQSYSIYNAAYAIAHAIHSMYSSRSNHGGMINVQIAELQALQPWQIHFFLQSVTFNNSAGERLSFNDQRETGGGFDLMNLVTFPNKSFYKMKIGRVDPKGSKAQEFIIHEDMIVWQMSFNQGTPHSVCNDYCYPGSQKKRKEGEKFCCYDCAPCPEGKISSQRDMDDCIQCPRDQYPSKYKDQCIPKAISFLSFEEPLGISLALIAASFSLLTALVLATFIKHKDTPIVKANNRDITYVLLLSLLLCFLCALLFIGQPRKVTCFLRQSAFGLIFSVAVSCVLAKTITVVVAFMATRPGASIRKWVGKRTTNFIVFSCSLIQAVFCTIWLATSPPFPDLHTQPLTTEIIVECNEGSVIMFYIVLGYMGLLSLISLIVASFTRKLPDSFNEAKFITFSMLVFCSVWLSFVPTYLSTKGKYMVAVEIFSILSSSAGLLGFIFFSKLYIIVLKPELNRKEEIIRRKNYRC</sequence>
<dbReference type="PRINTS" id="PR00248">
    <property type="entry name" value="GPCRMGR"/>
</dbReference>
<dbReference type="PANTHER" id="PTHR24061:SF599">
    <property type="entry name" value="G-PROTEIN COUPLED RECEPTORS FAMILY 3 PROFILE DOMAIN-CONTAINING PROTEIN"/>
    <property type="match status" value="1"/>
</dbReference>
<evidence type="ECO:0000256" key="5">
    <source>
        <dbReference type="ARBA" id="ARBA00022989"/>
    </source>
</evidence>
<dbReference type="Gene3D" id="2.10.50.30">
    <property type="entry name" value="GPCR, family 3, nine cysteines domain"/>
    <property type="match status" value="1"/>
</dbReference>
<dbReference type="Gene3D" id="3.40.50.2300">
    <property type="match status" value="2"/>
</dbReference>
<dbReference type="Pfam" id="PF07562">
    <property type="entry name" value="NCD3G"/>
    <property type="match status" value="1"/>
</dbReference>
<keyword evidence="2" id="KW-1003">Cell membrane</keyword>
<evidence type="ECO:0000256" key="7">
    <source>
        <dbReference type="ARBA" id="ARBA00023136"/>
    </source>
</evidence>
<dbReference type="InterPro" id="IPR000337">
    <property type="entry name" value="GPCR_3"/>
</dbReference>
<dbReference type="InterPro" id="IPR000068">
    <property type="entry name" value="GPCR_3_Ca_sens_rcpt-rel"/>
</dbReference>
<comment type="subcellular location">
    <subcellularLocation>
        <location evidence="1">Cell membrane</location>
        <topology evidence="1">Multi-pass membrane protein</topology>
    </subcellularLocation>
</comment>
<dbReference type="Pfam" id="PF01094">
    <property type="entry name" value="ANF_receptor"/>
    <property type="match status" value="1"/>
</dbReference>
<feature type="transmembrane region" description="Helical" evidence="11">
    <location>
        <begin position="663"/>
        <end position="682"/>
    </location>
</feature>
<proteinExistence type="predicted"/>
<keyword evidence="5 11" id="KW-1133">Transmembrane helix</keyword>
<dbReference type="InterPro" id="IPR001828">
    <property type="entry name" value="ANF_lig-bd_rcpt"/>
</dbReference>
<feature type="transmembrane region" description="Helical" evidence="11">
    <location>
        <begin position="623"/>
        <end position="643"/>
    </location>
</feature>
<reference evidence="14" key="1">
    <citation type="submission" date="2025-08" db="UniProtKB">
        <authorList>
            <consortium name="RefSeq"/>
        </authorList>
    </citation>
    <scope>IDENTIFICATION</scope>
</reference>
<dbReference type="PANTHER" id="PTHR24061">
    <property type="entry name" value="CALCIUM-SENSING RECEPTOR-RELATED"/>
    <property type="match status" value="1"/>
</dbReference>
<evidence type="ECO:0000313" key="14">
    <source>
        <dbReference type="RefSeq" id="XP_015270248.1"/>
    </source>
</evidence>
<evidence type="ECO:0000313" key="13">
    <source>
        <dbReference type="Proteomes" id="UP000694871"/>
    </source>
</evidence>
<dbReference type="InterPro" id="IPR017978">
    <property type="entry name" value="GPCR_3_C"/>
</dbReference>
<keyword evidence="6" id="KW-0297">G-protein coupled receptor</keyword>
<keyword evidence="4" id="KW-0732">Signal</keyword>
<evidence type="ECO:0000256" key="6">
    <source>
        <dbReference type="ARBA" id="ARBA00023040"/>
    </source>
</evidence>
<evidence type="ECO:0000256" key="2">
    <source>
        <dbReference type="ARBA" id="ARBA00022475"/>
    </source>
</evidence>
<keyword evidence="3 11" id="KW-0812">Transmembrane</keyword>
<name>A0ABM1K961_GEKJA</name>
<evidence type="ECO:0000256" key="8">
    <source>
        <dbReference type="ARBA" id="ARBA00023170"/>
    </source>
</evidence>
<evidence type="ECO:0000256" key="11">
    <source>
        <dbReference type="SAM" id="Phobius"/>
    </source>
</evidence>
<keyword evidence="10" id="KW-0807">Transducer</keyword>
<evidence type="ECO:0000256" key="9">
    <source>
        <dbReference type="ARBA" id="ARBA00023180"/>
    </source>
</evidence>
<dbReference type="Pfam" id="PF00003">
    <property type="entry name" value="7tm_3"/>
    <property type="match status" value="1"/>
</dbReference>
<dbReference type="RefSeq" id="XP_015270248.1">
    <property type="nucleotide sequence ID" value="XM_015414762.1"/>
</dbReference>
<keyword evidence="8" id="KW-0675">Receptor</keyword>
<keyword evidence="7 11" id="KW-0472">Membrane</keyword>
<evidence type="ECO:0000256" key="10">
    <source>
        <dbReference type="ARBA" id="ARBA00023224"/>
    </source>
</evidence>